<dbReference type="InterPro" id="IPR016167">
    <property type="entry name" value="FAD-bd_PCMH_sub1"/>
</dbReference>
<dbReference type="InterPro" id="IPR036318">
    <property type="entry name" value="FAD-bd_PCMH-like_sf"/>
</dbReference>
<feature type="domain" description="FAD-binding PCMH-type" evidence="4">
    <location>
        <begin position="6"/>
        <end position="181"/>
    </location>
</feature>
<sequence length="288" mass="29417">MGYSAVLPPMFEYVRARDVTEAVQALDGSVEGRVLAGGQSLLPLLRSRRVLPDVLVDLDGVAELRGVRDEGASLWIGAMTTHHETARDPLVRAHCPLLARAAEAVADPAVRRRGTLGGALSHADPAADLPAVALVLGAECRVAGPDGERGVPASAFFVGPGATAMGPNEVLTGLRVPKWPGWSFCYERFCGGTRSWAVAGAAAGVRLLDGRVVAARVALANTGPVPLRASAVEAACAGLPARAALLRAAARAADSGAGPPGGLDGDTGQRRRLARVLTGRALIAAAGV</sequence>
<reference evidence="5" key="1">
    <citation type="submission" date="2020-10" db="EMBL/GenBank/DDBJ databases">
        <title>De novo genome project of the cellulose decomposer Thermobifida halotolerans type strain.</title>
        <authorList>
            <person name="Nagy I."/>
            <person name="Horvath B."/>
            <person name="Kukolya J."/>
            <person name="Nagy I."/>
            <person name="Orsini M."/>
        </authorList>
    </citation>
    <scope>NUCLEOTIDE SEQUENCE</scope>
    <source>
        <strain evidence="5">DSM 44931</strain>
    </source>
</reference>
<dbReference type="InterPro" id="IPR005107">
    <property type="entry name" value="CO_DH_flav_C"/>
</dbReference>
<dbReference type="AlphaFoldDB" id="A0AA97LUI9"/>
<keyword evidence="3" id="KW-0560">Oxidoreductase</keyword>
<dbReference type="EMBL" id="CP063196">
    <property type="protein sequence ID" value="UOE18304.1"/>
    <property type="molecule type" value="Genomic_DNA"/>
</dbReference>
<evidence type="ECO:0000313" key="6">
    <source>
        <dbReference type="Proteomes" id="UP000265719"/>
    </source>
</evidence>
<dbReference type="GO" id="GO:0016491">
    <property type="term" value="F:oxidoreductase activity"/>
    <property type="evidence" value="ECO:0007669"/>
    <property type="project" value="UniProtKB-KW"/>
</dbReference>
<dbReference type="SUPFAM" id="SSF56176">
    <property type="entry name" value="FAD-binding/transporter-associated domain-like"/>
    <property type="match status" value="1"/>
</dbReference>
<dbReference type="KEGG" id="thao:NI17_015870"/>
<keyword evidence="1" id="KW-0285">Flavoprotein</keyword>
<evidence type="ECO:0000313" key="5">
    <source>
        <dbReference type="EMBL" id="UOE18304.1"/>
    </source>
</evidence>
<protein>
    <submittedName>
        <fullName evidence="5">Xanthine dehydrogenase family protein subunit M</fullName>
    </submittedName>
</protein>
<dbReference type="InterPro" id="IPR016169">
    <property type="entry name" value="FAD-bd_PCMH_sub2"/>
</dbReference>
<keyword evidence="2" id="KW-0274">FAD</keyword>
<evidence type="ECO:0000256" key="1">
    <source>
        <dbReference type="ARBA" id="ARBA00022630"/>
    </source>
</evidence>
<dbReference type="PANTHER" id="PTHR42659:SF2">
    <property type="entry name" value="XANTHINE DEHYDROGENASE SUBUNIT C-RELATED"/>
    <property type="match status" value="1"/>
</dbReference>
<dbReference type="InterPro" id="IPR036683">
    <property type="entry name" value="CO_DH_flav_C_dom_sf"/>
</dbReference>
<keyword evidence="6" id="KW-1185">Reference proteome</keyword>
<dbReference type="Pfam" id="PF00941">
    <property type="entry name" value="FAD_binding_5"/>
    <property type="match status" value="1"/>
</dbReference>
<dbReference type="Gene3D" id="3.30.465.10">
    <property type="match status" value="1"/>
</dbReference>
<accession>A0AA97LUI9</accession>
<name>A0AA97LUI9_9ACTN</name>
<gene>
    <name evidence="5" type="ORF">NI17_015870</name>
</gene>
<dbReference type="Proteomes" id="UP000265719">
    <property type="component" value="Chromosome"/>
</dbReference>
<dbReference type="GO" id="GO:0071949">
    <property type="term" value="F:FAD binding"/>
    <property type="evidence" value="ECO:0007669"/>
    <property type="project" value="InterPro"/>
</dbReference>
<proteinExistence type="predicted"/>
<organism evidence="5 6">
    <name type="scientific">Thermobifida halotolerans</name>
    <dbReference type="NCBI Taxonomy" id="483545"/>
    <lineage>
        <taxon>Bacteria</taxon>
        <taxon>Bacillati</taxon>
        <taxon>Actinomycetota</taxon>
        <taxon>Actinomycetes</taxon>
        <taxon>Streptosporangiales</taxon>
        <taxon>Nocardiopsidaceae</taxon>
        <taxon>Thermobifida</taxon>
    </lineage>
</organism>
<dbReference type="Pfam" id="PF03450">
    <property type="entry name" value="CO_deh_flav_C"/>
    <property type="match status" value="1"/>
</dbReference>
<dbReference type="SMART" id="SM01092">
    <property type="entry name" value="CO_deh_flav_C"/>
    <property type="match status" value="1"/>
</dbReference>
<evidence type="ECO:0000256" key="3">
    <source>
        <dbReference type="ARBA" id="ARBA00023002"/>
    </source>
</evidence>
<dbReference type="InterPro" id="IPR051312">
    <property type="entry name" value="Diverse_Substr_Oxidored"/>
</dbReference>
<dbReference type="Gene3D" id="3.30.43.10">
    <property type="entry name" value="Uridine Diphospho-n-acetylenolpyruvylglucosamine Reductase, domain 2"/>
    <property type="match status" value="1"/>
</dbReference>
<dbReference type="SUPFAM" id="SSF55447">
    <property type="entry name" value="CO dehydrogenase flavoprotein C-terminal domain-like"/>
    <property type="match status" value="1"/>
</dbReference>
<evidence type="ECO:0000256" key="2">
    <source>
        <dbReference type="ARBA" id="ARBA00022827"/>
    </source>
</evidence>
<dbReference type="PANTHER" id="PTHR42659">
    <property type="entry name" value="XANTHINE DEHYDROGENASE SUBUNIT C-RELATED"/>
    <property type="match status" value="1"/>
</dbReference>
<dbReference type="PROSITE" id="PS51387">
    <property type="entry name" value="FAD_PCMH"/>
    <property type="match status" value="1"/>
</dbReference>
<dbReference type="InterPro" id="IPR002346">
    <property type="entry name" value="Mopterin_DH_FAD-bd"/>
</dbReference>
<dbReference type="FunFam" id="3.30.465.10:FF:000017">
    <property type="entry name" value="Xanthine dehydrogenase, FAD binding subunit"/>
    <property type="match status" value="1"/>
</dbReference>
<dbReference type="Gene3D" id="3.30.390.50">
    <property type="entry name" value="CO dehydrogenase flavoprotein, C-terminal domain"/>
    <property type="match status" value="1"/>
</dbReference>
<evidence type="ECO:0000259" key="4">
    <source>
        <dbReference type="PROSITE" id="PS51387"/>
    </source>
</evidence>
<dbReference type="InterPro" id="IPR016166">
    <property type="entry name" value="FAD-bd_PCMH"/>
</dbReference>